<evidence type="ECO:0000256" key="1">
    <source>
        <dbReference type="SAM" id="SignalP"/>
    </source>
</evidence>
<dbReference type="AlphaFoldDB" id="A0A1G4KAE6"/>
<reference evidence="2 3" key="1">
    <citation type="submission" date="2016-03" db="EMBL/GenBank/DDBJ databases">
        <authorList>
            <person name="Devillers H."/>
        </authorList>
    </citation>
    <scope>NUCLEOTIDE SEQUENCE [LARGE SCALE GENOMIC DNA]</scope>
    <source>
        <strain evidence="2">CBS 11717</strain>
    </source>
</reference>
<proteinExistence type="predicted"/>
<protein>
    <submittedName>
        <fullName evidence="2">LAMI_0G09780g1_1</fullName>
    </submittedName>
</protein>
<accession>A0A1G4KAE6</accession>
<feature type="signal peptide" evidence="1">
    <location>
        <begin position="1"/>
        <end position="27"/>
    </location>
</feature>
<keyword evidence="3" id="KW-1185">Reference proteome</keyword>
<dbReference type="PROSITE" id="PS51257">
    <property type="entry name" value="PROKAR_LIPOPROTEIN"/>
    <property type="match status" value="1"/>
</dbReference>
<sequence>MVHRTPLSFSCLFLMFSCLCLVNFCHATPFNDKMTKIAAAFDEPDKICSISEAAGDGGYRRLISRLTGINLKILGVDDTLFTGFRFHRVYKFNYRITDATRYLQMSYCKKGKLQWSRDMRYDADVEWEKPLCIYAPREAGESKNAVKNSGFPKWRKPKSDAANAISLKQSALADLDNFRCFKMARRKRYARRPFSLYLPNTWIGALFECKMPNSAKKIILQQMSSQLLQISPLALDLSYIDSFRPVLPLLSDSYKGHWTELERKSRWPILNRFLKWQVNRIVPFLSTPLYVDEEFHQGADYLLDRNLTRNYISATNSSWSFPLENCRHQYYKLDSKKNSKAKDSQWFNEVDPLENYDYSSQDDSIRDKFAEKLFSQVENLTNSATSKEKLLNSLELDLTGNQSLVVAFAGRMGHHLKAFRKNKEHLWTKMNFVDRIMSTYGMSIFEEKMRATDSQPDTIDGIDN</sequence>
<organism evidence="2 3">
    <name type="scientific">Lachancea mirantina</name>
    <dbReference type="NCBI Taxonomy" id="1230905"/>
    <lineage>
        <taxon>Eukaryota</taxon>
        <taxon>Fungi</taxon>
        <taxon>Dikarya</taxon>
        <taxon>Ascomycota</taxon>
        <taxon>Saccharomycotina</taxon>
        <taxon>Saccharomycetes</taxon>
        <taxon>Saccharomycetales</taxon>
        <taxon>Saccharomycetaceae</taxon>
        <taxon>Lachancea</taxon>
    </lineage>
</organism>
<evidence type="ECO:0000313" key="3">
    <source>
        <dbReference type="Proteomes" id="UP000191024"/>
    </source>
</evidence>
<name>A0A1G4KAE6_9SACH</name>
<feature type="chain" id="PRO_5009236437" evidence="1">
    <location>
        <begin position="28"/>
        <end position="464"/>
    </location>
</feature>
<gene>
    <name evidence="2" type="ORF">LAMI_0G09780G</name>
</gene>
<keyword evidence="1" id="KW-0732">Signal</keyword>
<dbReference type="EMBL" id="LT598469">
    <property type="protein sequence ID" value="SCV01169.1"/>
    <property type="molecule type" value="Genomic_DNA"/>
</dbReference>
<dbReference type="Proteomes" id="UP000191024">
    <property type="component" value="Chromosome G"/>
</dbReference>
<dbReference type="OrthoDB" id="4024574at2759"/>
<evidence type="ECO:0000313" key="2">
    <source>
        <dbReference type="EMBL" id="SCV01169.1"/>
    </source>
</evidence>